<dbReference type="RefSeq" id="WP_169857325.1">
    <property type="nucleotide sequence ID" value="NZ_JAAQXV010000004.1"/>
</dbReference>
<reference evidence="1 2" key="1">
    <citation type="journal article" date="2020" name="Front. Microbiol.">
        <title>Genetic Organization of the aprX-lipA2 Operon Affects the Proteolytic Potential of Pseudomonas Species in Milk.</title>
        <authorList>
            <person name="Maier C."/>
            <person name="Huptas C."/>
            <person name="von Neubeck M."/>
            <person name="Scherer S."/>
            <person name="Wenning M."/>
            <person name="Lucking G."/>
        </authorList>
    </citation>
    <scope>NUCLEOTIDE SEQUENCE [LARGE SCALE GENOMIC DNA]</scope>
    <source>
        <strain evidence="1 2">WS 5114</strain>
    </source>
</reference>
<protein>
    <submittedName>
        <fullName evidence="1">Uncharacterized protein</fullName>
    </submittedName>
</protein>
<accession>A0AB36CVP2</accession>
<proteinExistence type="predicted"/>
<dbReference type="Proteomes" id="UP000548707">
    <property type="component" value="Unassembled WGS sequence"/>
</dbReference>
<sequence>MTDKEKDRINLKLAPPTFEIDPQADFINRMAYSGDIHIGSWTSTTADNTLSAVDAAAAVYNSTRADLGETQNRSFNHSEEKYINYIISQKNSTYSHRFPGNLTPEDERNCAIKIHDELKNETYINVYGKPYPYKDFLSDFEKTTKSQ</sequence>
<name>A0AB36CVP2_9PSED</name>
<gene>
    <name evidence="1" type="ORF">HBO26_13195</name>
</gene>
<dbReference type="AlphaFoldDB" id="A0AB36CVP2"/>
<evidence type="ECO:0000313" key="2">
    <source>
        <dbReference type="Proteomes" id="UP000548707"/>
    </source>
</evidence>
<organism evidence="1 2">
    <name type="scientific">Pseudomonas mandelii</name>
    <dbReference type="NCBI Taxonomy" id="75612"/>
    <lineage>
        <taxon>Bacteria</taxon>
        <taxon>Pseudomonadati</taxon>
        <taxon>Pseudomonadota</taxon>
        <taxon>Gammaproteobacteria</taxon>
        <taxon>Pseudomonadales</taxon>
        <taxon>Pseudomonadaceae</taxon>
        <taxon>Pseudomonas</taxon>
    </lineage>
</organism>
<dbReference type="EMBL" id="JAAQXV010000004">
    <property type="protein sequence ID" value="NMZ80249.1"/>
    <property type="molecule type" value="Genomic_DNA"/>
</dbReference>
<comment type="caution">
    <text evidence="1">The sequence shown here is derived from an EMBL/GenBank/DDBJ whole genome shotgun (WGS) entry which is preliminary data.</text>
</comment>
<evidence type="ECO:0000313" key="1">
    <source>
        <dbReference type="EMBL" id="NMZ80249.1"/>
    </source>
</evidence>